<gene>
    <name evidence="3" type="ORF">BJ989_002459</name>
</gene>
<keyword evidence="3" id="KW-0808">Transferase</keyword>
<evidence type="ECO:0000313" key="4">
    <source>
        <dbReference type="Proteomes" id="UP000544110"/>
    </source>
</evidence>
<dbReference type="InterPro" id="IPR024775">
    <property type="entry name" value="DinB-like"/>
</dbReference>
<dbReference type="RefSeq" id="WP_218848807.1">
    <property type="nucleotide sequence ID" value="NZ_JACCAC010000001.1"/>
</dbReference>
<sequence length="409" mass="43417">MQLPDPPPDTQDWTWVLDRPCPDCGFDGADLGPHDVADGLAATRDRWSAVLGRVDVRERPAATTWSPLEYAAHVRDVHRVFDGRLARMLEEDGPTFADWDQDATAREDRYATQEPAVVAAELADACDAVVARYRGVGEADRHRPGLRSNGSAFTVTTLGRYHLHDVVHHLHDVARRAAAAGRADAQAVTVGSYEESAAAFAAATAEPTALLREQVDAFAARVGPGARVLEVGSGGGRDARLLEQRGVSVRRTDVSAAFVALLRAAGHEADQLDPLVDPLADPLAPDTAYDGVWAAASLLHVARGDLPQVLSRLAAATREGGALHLSVKEGDGERWSTHGAVGGPRLFTLWREPALRSAVESAGWVPTAVLRQPGARGERWLALSARRGRTDPPAADATAGPQGDGASCG</sequence>
<dbReference type="AlphaFoldDB" id="A0A7Y9RTQ7"/>
<dbReference type="SUPFAM" id="SSF53335">
    <property type="entry name" value="S-adenosyl-L-methionine-dependent methyltransferases"/>
    <property type="match status" value="1"/>
</dbReference>
<name>A0A7Y9RTQ7_9ACTN</name>
<dbReference type="Gene3D" id="3.40.50.150">
    <property type="entry name" value="Vaccinia Virus protein VP39"/>
    <property type="match status" value="1"/>
</dbReference>
<evidence type="ECO:0000313" key="3">
    <source>
        <dbReference type="EMBL" id="NYG56155.1"/>
    </source>
</evidence>
<feature type="compositionally biased region" description="Low complexity" evidence="1">
    <location>
        <begin position="391"/>
        <end position="401"/>
    </location>
</feature>
<accession>A0A7Y9RTQ7</accession>
<protein>
    <submittedName>
        <fullName evidence="3">SAM-dependent methyltransferase</fullName>
    </submittedName>
</protein>
<reference evidence="3 4" key="1">
    <citation type="submission" date="2020-07" db="EMBL/GenBank/DDBJ databases">
        <title>Sequencing the genomes of 1000 actinobacteria strains.</title>
        <authorList>
            <person name="Klenk H.-P."/>
        </authorList>
    </citation>
    <scope>NUCLEOTIDE SEQUENCE [LARGE SCALE GENOMIC DNA]</scope>
    <source>
        <strain evidence="3 4">DSM 24552</strain>
    </source>
</reference>
<dbReference type="GO" id="GO:0008168">
    <property type="term" value="F:methyltransferase activity"/>
    <property type="evidence" value="ECO:0007669"/>
    <property type="project" value="UniProtKB-KW"/>
</dbReference>
<dbReference type="GO" id="GO:0032259">
    <property type="term" value="P:methylation"/>
    <property type="evidence" value="ECO:0007669"/>
    <property type="project" value="UniProtKB-KW"/>
</dbReference>
<dbReference type="InterPro" id="IPR029063">
    <property type="entry name" value="SAM-dependent_MTases_sf"/>
</dbReference>
<dbReference type="SUPFAM" id="SSF109854">
    <property type="entry name" value="DinB/YfiT-like putative metalloenzymes"/>
    <property type="match status" value="1"/>
</dbReference>
<organism evidence="3 4">
    <name type="scientific">Nocardioides perillae</name>
    <dbReference type="NCBI Taxonomy" id="1119534"/>
    <lineage>
        <taxon>Bacteria</taxon>
        <taxon>Bacillati</taxon>
        <taxon>Actinomycetota</taxon>
        <taxon>Actinomycetes</taxon>
        <taxon>Propionibacteriales</taxon>
        <taxon>Nocardioidaceae</taxon>
        <taxon>Nocardioides</taxon>
    </lineage>
</organism>
<dbReference type="CDD" id="cd02440">
    <property type="entry name" value="AdoMet_MTases"/>
    <property type="match status" value="1"/>
</dbReference>
<comment type="caution">
    <text evidence="3">The sequence shown here is derived from an EMBL/GenBank/DDBJ whole genome shotgun (WGS) entry which is preliminary data.</text>
</comment>
<dbReference type="Gene3D" id="1.20.120.450">
    <property type="entry name" value="dinb family like domain"/>
    <property type="match status" value="1"/>
</dbReference>
<evidence type="ECO:0000256" key="1">
    <source>
        <dbReference type="SAM" id="MobiDB-lite"/>
    </source>
</evidence>
<dbReference type="InterPro" id="IPR034660">
    <property type="entry name" value="DinB/YfiT-like"/>
</dbReference>
<dbReference type="PANTHER" id="PTHR43861">
    <property type="entry name" value="TRANS-ACONITATE 2-METHYLTRANSFERASE-RELATED"/>
    <property type="match status" value="1"/>
</dbReference>
<proteinExistence type="predicted"/>
<feature type="domain" description="DinB-like" evidence="2">
    <location>
        <begin position="42"/>
        <end position="171"/>
    </location>
</feature>
<dbReference type="Pfam" id="PF12867">
    <property type="entry name" value="DinB_2"/>
    <property type="match status" value="1"/>
</dbReference>
<keyword evidence="4" id="KW-1185">Reference proteome</keyword>
<dbReference type="Pfam" id="PF13489">
    <property type="entry name" value="Methyltransf_23"/>
    <property type="match status" value="1"/>
</dbReference>
<dbReference type="Proteomes" id="UP000544110">
    <property type="component" value="Unassembled WGS sequence"/>
</dbReference>
<feature type="region of interest" description="Disordered" evidence="1">
    <location>
        <begin position="385"/>
        <end position="409"/>
    </location>
</feature>
<dbReference type="EMBL" id="JACCAC010000001">
    <property type="protein sequence ID" value="NYG56155.1"/>
    <property type="molecule type" value="Genomic_DNA"/>
</dbReference>
<evidence type="ECO:0000259" key="2">
    <source>
        <dbReference type="Pfam" id="PF12867"/>
    </source>
</evidence>
<keyword evidence="3" id="KW-0489">Methyltransferase</keyword>